<reference evidence="3 4" key="1">
    <citation type="journal article" date="2019" name="Nat. Med.">
        <title>A library of human gut bacterial isolates paired with longitudinal multiomics data enables mechanistic microbiome research.</title>
        <authorList>
            <person name="Poyet M."/>
            <person name="Groussin M."/>
            <person name="Gibbons S.M."/>
            <person name="Avila-Pacheco J."/>
            <person name="Jiang X."/>
            <person name="Kearney S.M."/>
            <person name="Perrotta A.R."/>
            <person name="Berdy B."/>
            <person name="Zhao S."/>
            <person name="Lieberman T.D."/>
            <person name="Swanson P.K."/>
            <person name="Smith M."/>
            <person name="Roesemann S."/>
            <person name="Alexander J.E."/>
            <person name="Rich S.A."/>
            <person name="Livny J."/>
            <person name="Vlamakis H."/>
            <person name="Clish C."/>
            <person name="Bullock K."/>
            <person name="Deik A."/>
            <person name="Scott J."/>
            <person name="Pierce K.A."/>
            <person name="Xavier R.J."/>
            <person name="Alm E.J."/>
        </authorList>
    </citation>
    <scope>NUCLEOTIDE SEQUENCE [LARGE SCALE GENOMIC DNA]</scope>
    <source>
        <strain evidence="1 4">BIOML-A1</strain>
        <strain evidence="2 3">BIOML-A4</strain>
    </source>
</reference>
<dbReference type="EMBL" id="VVZA01000011">
    <property type="protein sequence ID" value="KAA5404085.1"/>
    <property type="molecule type" value="Genomic_DNA"/>
</dbReference>
<evidence type="ECO:0000313" key="3">
    <source>
        <dbReference type="Proteomes" id="UP000441162"/>
    </source>
</evidence>
<evidence type="ECO:0000313" key="2">
    <source>
        <dbReference type="EMBL" id="KAA5404085.1"/>
    </source>
</evidence>
<accession>A0A6A1IDN7</accession>
<evidence type="ECO:0000313" key="4">
    <source>
        <dbReference type="Proteomes" id="UP000481616"/>
    </source>
</evidence>
<dbReference type="RefSeq" id="WP_007843122.1">
    <property type="nucleotide sequence ID" value="NZ_RCXK01000012.1"/>
</dbReference>
<protein>
    <submittedName>
        <fullName evidence="2">Uncharacterized protein</fullName>
    </submittedName>
</protein>
<dbReference type="EMBL" id="VVYY01000012">
    <property type="protein sequence ID" value="KAA5396724.1"/>
    <property type="molecule type" value="Genomic_DNA"/>
</dbReference>
<dbReference type="Proteomes" id="UP000441162">
    <property type="component" value="Unassembled WGS sequence"/>
</dbReference>
<name>A0A6A1IDN7_9BACT</name>
<proteinExistence type="predicted"/>
<evidence type="ECO:0000313" key="1">
    <source>
        <dbReference type="EMBL" id="KAA5396724.1"/>
    </source>
</evidence>
<sequence length="173" mass="20278">MKTKYFKRFALTDRLVSIEELRHIAQMQARMDELVRYSPIQHLSDGYSFSMDEVCDTEISFSDILWAEGINAEHSSLHMKNGETIALPFGTHGLEILLSDSKEPRFLKISRDVFLPVSMIKKVSRKVVYLKGCNISFKVSVTYFPNLFYGLYEYLTARIEKWCVQDYIRWKVK</sequence>
<comment type="caution">
    <text evidence="2">The sequence shown here is derived from an EMBL/GenBank/DDBJ whole genome shotgun (WGS) entry which is preliminary data.</text>
</comment>
<dbReference type="AlphaFoldDB" id="A0A6A1IDN7"/>
<gene>
    <name evidence="2" type="ORF">F2Y51_13590</name>
    <name evidence="1" type="ORF">F2Y58_14525</name>
</gene>
<dbReference type="Proteomes" id="UP000481616">
    <property type="component" value="Unassembled WGS sequence"/>
</dbReference>
<organism evidence="2 3">
    <name type="scientific">Phocaeicola dorei</name>
    <dbReference type="NCBI Taxonomy" id="357276"/>
    <lineage>
        <taxon>Bacteria</taxon>
        <taxon>Pseudomonadati</taxon>
        <taxon>Bacteroidota</taxon>
        <taxon>Bacteroidia</taxon>
        <taxon>Bacteroidales</taxon>
        <taxon>Bacteroidaceae</taxon>
        <taxon>Phocaeicola</taxon>
    </lineage>
</organism>